<comment type="caution">
    <text evidence="5">The sequence shown here is derived from an EMBL/GenBank/DDBJ whole genome shotgun (WGS) entry which is preliminary data.</text>
</comment>
<dbReference type="InterPro" id="IPR000792">
    <property type="entry name" value="Tscrpt_reg_LuxR_C"/>
</dbReference>
<gene>
    <name evidence="5" type="ORF">JHE00_34080</name>
</gene>
<evidence type="ECO:0000256" key="1">
    <source>
        <dbReference type="ARBA" id="ARBA00023015"/>
    </source>
</evidence>
<organism evidence="5 6">
    <name type="scientific">Prauserella cavernicola</name>
    <dbReference type="NCBI Taxonomy" id="2800127"/>
    <lineage>
        <taxon>Bacteria</taxon>
        <taxon>Bacillati</taxon>
        <taxon>Actinomycetota</taxon>
        <taxon>Actinomycetes</taxon>
        <taxon>Pseudonocardiales</taxon>
        <taxon>Pseudonocardiaceae</taxon>
        <taxon>Prauserella</taxon>
    </lineage>
</organism>
<keyword evidence="2" id="KW-0238">DNA-binding</keyword>
<name>A0A934V959_9PSEU</name>
<dbReference type="CDD" id="cd06170">
    <property type="entry name" value="LuxR_C_like"/>
    <property type="match status" value="1"/>
</dbReference>
<accession>A0A934V959</accession>
<reference evidence="5" key="1">
    <citation type="submission" date="2020-12" db="EMBL/GenBank/DDBJ databases">
        <title>Prauserella sp. ASG 168, a novel actinomycete isolated from cave rock.</title>
        <authorList>
            <person name="Suriyachadkun C."/>
        </authorList>
    </citation>
    <scope>NUCLEOTIDE SEQUENCE</scope>
    <source>
        <strain evidence="5">ASG 168</strain>
    </source>
</reference>
<dbReference type="GO" id="GO:0003677">
    <property type="term" value="F:DNA binding"/>
    <property type="evidence" value="ECO:0007669"/>
    <property type="project" value="UniProtKB-KW"/>
</dbReference>
<dbReference type="SUPFAM" id="SSF46894">
    <property type="entry name" value="C-terminal effector domain of the bipartite response regulators"/>
    <property type="match status" value="1"/>
</dbReference>
<dbReference type="GO" id="GO:0006355">
    <property type="term" value="P:regulation of DNA-templated transcription"/>
    <property type="evidence" value="ECO:0007669"/>
    <property type="project" value="InterPro"/>
</dbReference>
<keyword evidence="1" id="KW-0805">Transcription regulation</keyword>
<dbReference type="Gene3D" id="1.10.10.10">
    <property type="entry name" value="Winged helix-like DNA-binding domain superfamily/Winged helix DNA-binding domain"/>
    <property type="match status" value="1"/>
</dbReference>
<dbReference type="PROSITE" id="PS50043">
    <property type="entry name" value="HTH_LUXR_2"/>
    <property type="match status" value="1"/>
</dbReference>
<evidence type="ECO:0000313" key="5">
    <source>
        <dbReference type="EMBL" id="MBK1789384.1"/>
    </source>
</evidence>
<dbReference type="PRINTS" id="PR00038">
    <property type="entry name" value="HTHLUXR"/>
</dbReference>
<evidence type="ECO:0000259" key="4">
    <source>
        <dbReference type="PROSITE" id="PS50043"/>
    </source>
</evidence>
<feature type="domain" description="HTH luxR-type" evidence="4">
    <location>
        <begin position="135"/>
        <end position="200"/>
    </location>
</feature>
<keyword evidence="6" id="KW-1185">Reference proteome</keyword>
<evidence type="ECO:0000256" key="3">
    <source>
        <dbReference type="ARBA" id="ARBA00023163"/>
    </source>
</evidence>
<evidence type="ECO:0000313" key="6">
    <source>
        <dbReference type="Proteomes" id="UP000635245"/>
    </source>
</evidence>
<protein>
    <submittedName>
        <fullName evidence="5">Response regulator transcription factor</fullName>
    </submittedName>
</protein>
<keyword evidence="3" id="KW-0804">Transcription</keyword>
<dbReference type="AlphaFoldDB" id="A0A934V959"/>
<dbReference type="PANTHER" id="PTHR44688:SF16">
    <property type="entry name" value="DNA-BINDING TRANSCRIPTIONAL ACTIVATOR DEVR_DOSR"/>
    <property type="match status" value="1"/>
</dbReference>
<evidence type="ECO:0000256" key="2">
    <source>
        <dbReference type="ARBA" id="ARBA00023125"/>
    </source>
</evidence>
<dbReference type="SMART" id="SM00421">
    <property type="entry name" value="HTH_LUXR"/>
    <property type="match status" value="1"/>
</dbReference>
<proteinExistence type="predicted"/>
<dbReference type="EMBL" id="JAENJH010000018">
    <property type="protein sequence ID" value="MBK1789384.1"/>
    <property type="molecule type" value="Genomic_DNA"/>
</dbReference>
<dbReference type="Pfam" id="PF00196">
    <property type="entry name" value="GerE"/>
    <property type="match status" value="1"/>
</dbReference>
<dbReference type="Proteomes" id="UP000635245">
    <property type="component" value="Unassembled WGS sequence"/>
</dbReference>
<dbReference type="PANTHER" id="PTHR44688">
    <property type="entry name" value="DNA-BINDING TRANSCRIPTIONAL ACTIVATOR DEVR_DOSR"/>
    <property type="match status" value="1"/>
</dbReference>
<sequence length="202" mass="21737">MTTVEVAIEATDVFTATGLASRLRPRDDLRVVPRAKLTSRGVLVVAVDRLSTRELGYLRALGRKPAVPKVLVTDATLEPDSHPAGDWGVVRALTRAEASAEVLASSVHAAAAGESAALTTLEPMAEHRRDEPSFRSPAADGLSPRETIVLRLMAEGLDTVGIANRLCYSERTVKNVIQELTGRLNLRSRPHAVAYALREGLI</sequence>
<dbReference type="RefSeq" id="WP_200326250.1">
    <property type="nucleotide sequence ID" value="NZ_JAENJH010000018.1"/>
</dbReference>
<dbReference type="InterPro" id="IPR036388">
    <property type="entry name" value="WH-like_DNA-bd_sf"/>
</dbReference>
<dbReference type="InterPro" id="IPR016032">
    <property type="entry name" value="Sig_transdc_resp-reg_C-effctor"/>
</dbReference>